<dbReference type="InterPro" id="IPR000683">
    <property type="entry name" value="Gfo/Idh/MocA-like_OxRdtase_N"/>
</dbReference>
<dbReference type="OrthoDB" id="2129491at2759"/>
<dbReference type="GeneID" id="8858018"/>
<dbReference type="SUPFAM" id="SSF51735">
    <property type="entry name" value="NAD(P)-binding Rossmann-fold domains"/>
    <property type="match status" value="1"/>
</dbReference>
<dbReference type="OMA" id="NVCDDQF"/>
<sequence length="413" mass="46734">MIKLYNLSEDVCFTDWQTLYHTLKKNNNKATFLDESHERAVVIATQDQYHVEPAIAFAHLKFNILLEKPMAVNEEDCKRITKAVEENNVKLAVCHVLRYSIYTQKLKELLKSGLIGNIINIQHLEPVGYFHYAHSYVRGKWANENTSSPMLLAKSCHDIDWISYVMQPAKVVNVSSFGSLIHCRKENKPEGAASRCLDCPSSIEENCCYSAKKIYLDQVKMGETGWPVSVIVESGEEPTVENVINSLKTNNYGRCVYDSDNNVVDNQVVSLQFDNGATCTFTMIAYSKEICERKSRIYGTKGEIEVIGNEIKHFDFLTGSYKTIDLNQELPNTSLRGHGFADFYLMNHFIDAVGLNDSAKLVSNARETLNSHLLVFEAEKARHSNTVLKFNHNVDLTNVVATPIQDNTKCELI</sequence>
<dbReference type="InterPro" id="IPR004104">
    <property type="entry name" value="Gfo/Idh/MocA-like_OxRdtase_C"/>
</dbReference>
<dbReference type="RefSeq" id="XP_002670811.1">
    <property type="nucleotide sequence ID" value="XM_002670765.1"/>
</dbReference>
<evidence type="ECO:0000313" key="3">
    <source>
        <dbReference type="EMBL" id="EFC38067.1"/>
    </source>
</evidence>
<dbReference type="SUPFAM" id="SSF55347">
    <property type="entry name" value="Glyceraldehyde-3-phosphate dehydrogenase-like, C-terminal domain"/>
    <property type="match status" value="1"/>
</dbReference>
<dbReference type="VEuPathDB" id="AmoebaDB:NAEGRDRAFT_81715"/>
<dbReference type="Gene3D" id="3.30.360.10">
    <property type="entry name" value="Dihydrodipicolinate Reductase, domain 2"/>
    <property type="match status" value="1"/>
</dbReference>
<evidence type="ECO:0000259" key="1">
    <source>
        <dbReference type="Pfam" id="PF01408"/>
    </source>
</evidence>
<organism evidence="4">
    <name type="scientific">Naegleria gruberi</name>
    <name type="common">Amoeba</name>
    <dbReference type="NCBI Taxonomy" id="5762"/>
    <lineage>
        <taxon>Eukaryota</taxon>
        <taxon>Discoba</taxon>
        <taxon>Heterolobosea</taxon>
        <taxon>Tetramitia</taxon>
        <taxon>Eutetramitia</taxon>
        <taxon>Vahlkampfiidae</taxon>
        <taxon>Naegleria</taxon>
    </lineage>
</organism>
<keyword evidence="4" id="KW-1185">Reference proteome</keyword>
<dbReference type="InterPro" id="IPR051450">
    <property type="entry name" value="Gfo/Idh/MocA_Oxidoreductases"/>
</dbReference>
<feature type="domain" description="Gfo/Idh/MocA-like oxidoreductase N-terminal" evidence="1">
    <location>
        <begin position="29"/>
        <end position="94"/>
    </location>
</feature>
<dbReference type="Pfam" id="PF01408">
    <property type="entry name" value="GFO_IDH_MocA"/>
    <property type="match status" value="1"/>
</dbReference>
<accession>D2VYJ2</accession>
<reference evidence="3 4" key="1">
    <citation type="journal article" date="2010" name="Cell">
        <title>The genome of Naegleria gruberi illuminates early eukaryotic versatility.</title>
        <authorList>
            <person name="Fritz-Laylin L.K."/>
            <person name="Prochnik S.E."/>
            <person name="Ginger M.L."/>
            <person name="Dacks J.B."/>
            <person name="Carpenter M.L."/>
            <person name="Field M.C."/>
            <person name="Kuo A."/>
            <person name="Paredez A."/>
            <person name="Chapman J."/>
            <person name="Pham J."/>
            <person name="Shu S."/>
            <person name="Neupane R."/>
            <person name="Cipriano M."/>
            <person name="Mancuso J."/>
            <person name="Tu H."/>
            <person name="Salamov A."/>
            <person name="Lindquist E."/>
            <person name="Shapiro H."/>
            <person name="Lucas S."/>
            <person name="Grigoriev I.V."/>
            <person name="Cande W.Z."/>
            <person name="Fulton C."/>
            <person name="Rokhsar D.S."/>
            <person name="Dawson S.C."/>
        </authorList>
    </citation>
    <scope>NUCLEOTIDE SEQUENCE [LARGE SCALE GENOMIC DNA]</scope>
    <source>
        <strain evidence="3 4">NEG-M</strain>
    </source>
</reference>
<dbReference type="Gene3D" id="3.40.50.720">
    <property type="entry name" value="NAD(P)-binding Rossmann-like Domain"/>
    <property type="match status" value="1"/>
</dbReference>
<dbReference type="InterPro" id="IPR036291">
    <property type="entry name" value="NAD(P)-bd_dom_sf"/>
</dbReference>
<dbReference type="PANTHER" id="PTHR43377:SF2">
    <property type="entry name" value="BINDING ROSSMANN FOLD OXIDOREDUCTASE, PUTATIVE (AFU_ORTHOLOGUE AFUA_4G00560)-RELATED"/>
    <property type="match status" value="1"/>
</dbReference>
<dbReference type="KEGG" id="ngr:NAEGRDRAFT_81715"/>
<dbReference type="PANTHER" id="PTHR43377">
    <property type="entry name" value="BILIVERDIN REDUCTASE A"/>
    <property type="match status" value="1"/>
</dbReference>
<gene>
    <name evidence="3" type="ORF">NAEGRDRAFT_81715</name>
</gene>
<dbReference type="GO" id="GO:0000166">
    <property type="term" value="F:nucleotide binding"/>
    <property type="evidence" value="ECO:0007669"/>
    <property type="project" value="InterPro"/>
</dbReference>
<dbReference type="AlphaFoldDB" id="D2VYJ2"/>
<dbReference type="Pfam" id="PF02894">
    <property type="entry name" value="GFO_IDH_MocA_C"/>
    <property type="match status" value="1"/>
</dbReference>
<name>D2VYJ2_NAEGR</name>
<dbReference type="eggNOG" id="ENOG502QQXH">
    <property type="taxonomic scope" value="Eukaryota"/>
</dbReference>
<dbReference type="EMBL" id="GG738911">
    <property type="protein sequence ID" value="EFC38067.1"/>
    <property type="molecule type" value="Genomic_DNA"/>
</dbReference>
<feature type="domain" description="Gfo/Idh/MocA-like oxidoreductase C-terminal" evidence="2">
    <location>
        <begin position="107"/>
        <end position="369"/>
    </location>
</feature>
<protein>
    <submittedName>
        <fullName evidence="3">Predicted protein</fullName>
    </submittedName>
</protein>
<evidence type="ECO:0000313" key="4">
    <source>
        <dbReference type="Proteomes" id="UP000006671"/>
    </source>
</evidence>
<dbReference type="InParanoid" id="D2VYJ2"/>
<dbReference type="STRING" id="5762.D2VYJ2"/>
<evidence type="ECO:0000259" key="2">
    <source>
        <dbReference type="Pfam" id="PF02894"/>
    </source>
</evidence>
<proteinExistence type="predicted"/>
<dbReference type="Proteomes" id="UP000006671">
    <property type="component" value="Unassembled WGS sequence"/>
</dbReference>